<dbReference type="EMBL" id="MHMN01000036">
    <property type="protein sequence ID" value="OGZ27982.1"/>
    <property type="molecule type" value="Genomic_DNA"/>
</dbReference>
<dbReference type="PANTHER" id="PTHR11851">
    <property type="entry name" value="METALLOPROTEASE"/>
    <property type="match status" value="1"/>
</dbReference>
<comment type="caution">
    <text evidence="4">The sequence shown here is derived from an EMBL/GenBank/DDBJ whole genome shotgun (WGS) entry which is preliminary data.</text>
</comment>
<dbReference type="AlphaFoldDB" id="A0A1G2ER12"/>
<protein>
    <recommendedName>
        <fullName evidence="6">Peptidase M16 N-terminal domain-containing protein</fullName>
    </recommendedName>
</protein>
<dbReference type="Pfam" id="PF05193">
    <property type="entry name" value="Peptidase_M16_C"/>
    <property type="match status" value="1"/>
</dbReference>
<dbReference type="Pfam" id="PF00675">
    <property type="entry name" value="Peptidase_M16"/>
    <property type="match status" value="1"/>
</dbReference>
<evidence type="ECO:0000313" key="4">
    <source>
        <dbReference type="EMBL" id="OGZ27982.1"/>
    </source>
</evidence>
<evidence type="ECO:0000259" key="3">
    <source>
        <dbReference type="Pfam" id="PF05193"/>
    </source>
</evidence>
<dbReference type="InterPro" id="IPR007863">
    <property type="entry name" value="Peptidase_M16_C"/>
</dbReference>
<sequence>MSTGNYYYIKTPNDLISVISLWSSRGSSLDPKGKEGLSHFFEHLFLNKTATMPNKIAALRKIDGAGLFFNAYTRKNSVYYYFIQRAQDQEEAYKILIQGLREFDVEEKDIYREREVIFNEQNQHVSNPAAYVWSLADKGLWRDSPLSGSGLGTKSSLSSITMEDILRYKEFLFAKENIGFLTISSLKVSPGLVQELVQLTTADESSPMSSGDYVNAGGSNKIICEYRPMDAVFLALSFPLPGLASLVKDKLVLDFIRNYLASGWSSRLIERLRLEKNYTYWVYGGIESFREAGYFRVSLSTQKKNIAEVVGIVVEEIEKLQQELLDSAQLLHHKNAMKAHLLKHYIQPENMLWWYGWNIFLAKRIITIGDYLDSIDTISSSEVLAAAQKYLSVNNLHIAALGSISEADLHASPRL</sequence>
<evidence type="ECO:0000259" key="2">
    <source>
        <dbReference type="Pfam" id="PF00675"/>
    </source>
</evidence>
<gene>
    <name evidence="4" type="ORF">A2427_01440</name>
</gene>
<evidence type="ECO:0000256" key="1">
    <source>
        <dbReference type="ARBA" id="ARBA00007261"/>
    </source>
</evidence>
<feature type="domain" description="Peptidase M16 N-terminal" evidence="2">
    <location>
        <begin position="9"/>
        <end position="153"/>
    </location>
</feature>
<dbReference type="SUPFAM" id="SSF63411">
    <property type="entry name" value="LuxS/MPP-like metallohydrolase"/>
    <property type="match status" value="2"/>
</dbReference>
<dbReference type="Gene3D" id="3.30.830.10">
    <property type="entry name" value="Metalloenzyme, LuxS/M16 peptidase-like"/>
    <property type="match status" value="2"/>
</dbReference>
<dbReference type="PANTHER" id="PTHR11851:SF49">
    <property type="entry name" value="MITOCHONDRIAL-PROCESSING PEPTIDASE SUBUNIT ALPHA"/>
    <property type="match status" value="1"/>
</dbReference>
<reference evidence="4 5" key="1">
    <citation type="journal article" date="2016" name="Nat. Commun.">
        <title>Thousands of microbial genomes shed light on interconnected biogeochemical processes in an aquifer system.</title>
        <authorList>
            <person name="Anantharaman K."/>
            <person name="Brown C.T."/>
            <person name="Hug L.A."/>
            <person name="Sharon I."/>
            <person name="Castelle C.J."/>
            <person name="Probst A.J."/>
            <person name="Thomas B.C."/>
            <person name="Singh A."/>
            <person name="Wilkins M.J."/>
            <person name="Karaoz U."/>
            <person name="Brodie E.L."/>
            <person name="Williams K.H."/>
            <person name="Hubbard S.S."/>
            <person name="Banfield J.F."/>
        </authorList>
    </citation>
    <scope>NUCLEOTIDE SEQUENCE [LARGE SCALE GENOMIC DNA]</scope>
</reference>
<accession>A0A1G2ER12</accession>
<name>A0A1G2ER12_9BACT</name>
<feature type="domain" description="Peptidase M16 C-terminal" evidence="3">
    <location>
        <begin position="231"/>
        <end position="336"/>
    </location>
</feature>
<dbReference type="InterPro" id="IPR011249">
    <property type="entry name" value="Metalloenz_LuxS/M16"/>
</dbReference>
<dbReference type="InterPro" id="IPR050361">
    <property type="entry name" value="MPP/UQCRC_Complex"/>
</dbReference>
<evidence type="ECO:0008006" key="6">
    <source>
        <dbReference type="Google" id="ProtNLM"/>
    </source>
</evidence>
<comment type="similarity">
    <text evidence="1">Belongs to the peptidase M16 family.</text>
</comment>
<evidence type="ECO:0000313" key="5">
    <source>
        <dbReference type="Proteomes" id="UP000176326"/>
    </source>
</evidence>
<dbReference type="InterPro" id="IPR011765">
    <property type="entry name" value="Pept_M16_N"/>
</dbReference>
<organism evidence="4 5">
    <name type="scientific">Candidatus Nealsonbacteria bacterium RIFOXYC1_FULL_40_7</name>
    <dbReference type="NCBI Taxonomy" id="1801678"/>
    <lineage>
        <taxon>Bacteria</taxon>
        <taxon>Candidatus Nealsoniibacteriota</taxon>
    </lineage>
</organism>
<dbReference type="GO" id="GO:0046872">
    <property type="term" value="F:metal ion binding"/>
    <property type="evidence" value="ECO:0007669"/>
    <property type="project" value="InterPro"/>
</dbReference>
<dbReference type="Proteomes" id="UP000176326">
    <property type="component" value="Unassembled WGS sequence"/>
</dbReference>
<proteinExistence type="inferred from homology"/>